<dbReference type="GO" id="GO:0000307">
    <property type="term" value="C:cyclin-dependent protein kinase holoenzyme complex"/>
    <property type="evidence" value="ECO:0007669"/>
    <property type="project" value="TreeGrafter"/>
</dbReference>
<dbReference type="CDD" id="cd20557">
    <property type="entry name" value="CYCLIN_ScPCL1-like"/>
    <property type="match status" value="1"/>
</dbReference>
<protein>
    <submittedName>
        <fullName evidence="2">9f7ab7f4-127a-4445-a11b-67d6fcdbe74c</fullName>
    </submittedName>
</protein>
<dbReference type="PANTHER" id="PTHR15615:SF118">
    <property type="entry name" value="CYCLIN, HYPOTHETICAL (EUROFUNG)"/>
    <property type="match status" value="1"/>
</dbReference>
<feature type="compositionally biased region" description="Polar residues" evidence="1">
    <location>
        <begin position="300"/>
        <end position="313"/>
    </location>
</feature>
<evidence type="ECO:0000313" key="2">
    <source>
        <dbReference type="EMBL" id="SPQ26304.1"/>
    </source>
</evidence>
<dbReference type="EMBL" id="OUUZ01000016">
    <property type="protein sequence ID" value="SPQ26304.1"/>
    <property type="molecule type" value="Genomic_DNA"/>
</dbReference>
<dbReference type="GO" id="GO:0019901">
    <property type="term" value="F:protein kinase binding"/>
    <property type="evidence" value="ECO:0007669"/>
    <property type="project" value="InterPro"/>
</dbReference>
<feature type="compositionally biased region" description="Polar residues" evidence="1">
    <location>
        <begin position="80"/>
        <end position="100"/>
    </location>
</feature>
<feature type="region of interest" description="Disordered" evidence="1">
    <location>
        <begin position="631"/>
        <end position="690"/>
    </location>
</feature>
<feature type="region of interest" description="Disordered" evidence="1">
    <location>
        <begin position="1"/>
        <end position="112"/>
    </location>
</feature>
<dbReference type="AlphaFoldDB" id="A0A3S4AYG5"/>
<dbReference type="SUPFAM" id="SSF47954">
    <property type="entry name" value="Cyclin-like"/>
    <property type="match status" value="1"/>
</dbReference>
<name>A0A3S4AYG5_9PEZI</name>
<reference evidence="2 3" key="1">
    <citation type="submission" date="2018-04" db="EMBL/GenBank/DDBJ databases">
        <authorList>
            <person name="Huttner S."/>
            <person name="Dainat J."/>
        </authorList>
    </citation>
    <scope>NUCLEOTIDE SEQUENCE [LARGE SCALE GENOMIC DNA]</scope>
</reference>
<accession>A0A3S4AYG5</accession>
<feature type="region of interest" description="Disordered" evidence="1">
    <location>
        <begin position="289"/>
        <end position="317"/>
    </location>
</feature>
<dbReference type="PANTHER" id="PTHR15615">
    <property type="match status" value="1"/>
</dbReference>
<evidence type="ECO:0000313" key="3">
    <source>
        <dbReference type="Proteomes" id="UP000289323"/>
    </source>
</evidence>
<evidence type="ECO:0000256" key="1">
    <source>
        <dbReference type="SAM" id="MobiDB-lite"/>
    </source>
</evidence>
<feature type="region of interest" description="Disordered" evidence="1">
    <location>
        <begin position="348"/>
        <end position="400"/>
    </location>
</feature>
<feature type="compositionally biased region" description="Basic and acidic residues" evidence="1">
    <location>
        <begin position="1"/>
        <end position="16"/>
    </location>
</feature>
<sequence>MPQSDRRRPVLHERPLPNEQLLHPISRCTALPPHQPPQTRGSASAGYRPAAQPSSLHPEAGLAAAPEEYPQQREEANLRQPKQLTPATGSSPADGEQNTADAKMTHHSMSIPERISPRGGSISDFMADVAALFWFESTRLLEKVESAGPGTSIQAPAPAAVASQHFKKWVSSILNTTQVTQNVVILALLYIYRLKKANPTVKGRSGSEYRLLTVALMLGNKFLDDNTYTNKTWADVSCISVNEIHVMEVEFLSNMRYSLLVSAEEWEQWLDRLTRFWSYLELARHAVSPSPSPLLIPSPTHRNGVSPLQSPTVPLTPGLHSASQSCALQSPNLAPLANDARAWMPSYGGGSNAASPPALKTEHLPSRKRGFPDEASAEPPAKRLSQVPVGTGQSTGPLTSQSTLQHHATAVQALPGFPRSGAGPLQTRPTLAPDQGRQLVPTLTLNTAQAAELAIPQSQPLGPAGYTAPQAAALSLPPLASGVRAMSMVFPVTTYAPSQPTPATCGTSTTPTSNFPPMTFGTPTKRLSPQSALGAYPGSSPIVMATPMNGSGATSGLHTPISHSPSIYLQQRNSPYKPVRHVNTLLYPPPSAFLQRYHLPNPVLPNQMHYQPLGKRNEYRTGIVPEFLESVHRSGPAPSAPQYSIPQAPYQPPVSQMLPDPHPHPLTHQQRAPYQSRPQTQPALPYPGQY</sequence>
<dbReference type="GO" id="GO:0016538">
    <property type="term" value="F:cyclin-dependent protein serine/threonine kinase regulator activity"/>
    <property type="evidence" value="ECO:0007669"/>
    <property type="project" value="TreeGrafter"/>
</dbReference>
<organism evidence="2 3">
    <name type="scientific">Thermothielavioides terrestris</name>
    <dbReference type="NCBI Taxonomy" id="2587410"/>
    <lineage>
        <taxon>Eukaryota</taxon>
        <taxon>Fungi</taxon>
        <taxon>Dikarya</taxon>
        <taxon>Ascomycota</taxon>
        <taxon>Pezizomycotina</taxon>
        <taxon>Sordariomycetes</taxon>
        <taxon>Sordariomycetidae</taxon>
        <taxon>Sordariales</taxon>
        <taxon>Chaetomiaceae</taxon>
        <taxon>Thermothielavioides</taxon>
    </lineage>
</organism>
<feature type="compositionally biased region" description="Polar residues" evidence="1">
    <location>
        <begin position="667"/>
        <end position="682"/>
    </location>
</feature>
<dbReference type="Pfam" id="PF08613">
    <property type="entry name" value="Cyclin"/>
    <property type="match status" value="1"/>
</dbReference>
<proteinExistence type="predicted"/>
<gene>
    <name evidence="2" type="ORF">TT172_LOCUS8723</name>
</gene>
<feature type="region of interest" description="Disordered" evidence="1">
    <location>
        <begin position="414"/>
        <end position="433"/>
    </location>
</feature>
<dbReference type="InterPro" id="IPR036915">
    <property type="entry name" value="Cyclin-like_sf"/>
</dbReference>
<dbReference type="Proteomes" id="UP000289323">
    <property type="component" value="Unassembled WGS sequence"/>
</dbReference>
<dbReference type="Gene3D" id="1.10.472.10">
    <property type="entry name" value="Cyclin-like"/>
    <property type="match status" value="1"/>
</dbReference>
<dbReference type="InterPro" id="IPR013922">
    <property type="entry name" value="Cyclin_PHO80-like"/>
</dbReference>
<feature type="compositionally biased region" description="Polar residues" evidence="1">
    <location>
        <begin position="391"/>
        <end position="400"/>
    </location>
</feature>
<dbReference type="GO" id="GO:0005634">
    <property type="term" value="C:nucleus"/>
    <property type="evidence" value="ECO:0007669"/>
    <property type="project" value="TreeGrafter"/>
</dbReference>